<keyword evidence="3" id="KW-1185">Reference proteome</keyword>
<dbReference type="PANTHER" id="PTHR31377:SF0">
    <property type="entry name" value="AGMATINE DEIMINASE-RELATED"/>
    <property type="match status" value="1"/>
</dbReference>
<dbReference type="Pfam" id="PF04371">
    <property type="entry name" value="PAD_porph"/>
    <property type="match status" value="1"/>
</dbReference>
<dbReference type="SUPFAM" id="SSF55909">
    <property type="entry name" value="Pentein"/>
    <property type="match status" value="1"/>
</dbReference>
<dbReference type="Proteomes" id="UP001338125">
    <property type="component" value="Unassembled WGS sequence"/>
</dbReference>
<name>A0ABR0T0V3_9HYPO</name>
<dbReference type="InterPro" id="IPR007466">
    <property type="entry name" value="Peptidyl-Arg-deiminase_porph"/>
</dbReference>
<sequence>MTPGGAVLRRPAEWLHHARTILAWPSKAGYMSRYPDSIHRATNDVSSIASAVAHFEPVTLLVDHQRYAAAEHWLRFASTPYQIQIHPVPGQLDLWMRDIAPVYVLRHGPDGQHSVCGDDFNFNGWGNKYLTPTTDKLARHLLQGTYTERVESSIVIEGGAIEIDGEGTLVATESSLINDNRNPGKTRQDIEAELRRTLGVEKFIWIPGRKGLEVTDCHIDSLVRFVKPGLVLLSKPNKMDKSEWTDIYTEARDILANSTDARGRQLSMVDILEADLYSIGLDRLTLQALETGEEEPAALSYVNYHLVNGGIILPQFGDSETDFKALQIFRELFVDRKVVPVPIKELPLFGGGIHCATQEVPLA</sequence>
<dbReference type="EMBL" id="JAVFKD010000001">
    <property type="protein sequence ID" value="KAK5997864.1"/>
    <property type="molecule type" value="Genomic_DNA"/>
</dbReference>
<evidence type="ECO:0000313" key="2">
    <source>
        <dbReference type="EMBL" id="KAK5997864.1"/>
    </source>
</evidence>
<organism evidence="2 3">
    <name type="scientific">Cladobotryum mycophilum</name>
    <dbReference type="NCBI Taxonomy" id="491253"/>
    <lineage>
        <taxon>Eukaryota</taxon>
        <taxon>Fungi</taxon>
        <taxon>Dikarya</taxon>
        <taxon>Ascomycota</taxon>
        <taxon>Pezizomycotina</taxon>
        <taxon>Sordariomycetes</taxon>
        <taxon>Hypocreomycetidae</taxon>
        <taxon>Hypocreales</taxon>
        <taxon>Hypocreaceae</taxon>
        <taxon>Cladobotryum</taxon>
    </lineage>
</organism>
<gene>
    <name evidence="2" type="ORF">PT974_00228</name>
</gene>
<proteinExistence type="predicted"/>
<evidence type="ECO:0000256" key="1">
    <source>
        <dbReference type="ARBA" id="ARBA00022801"/>
    </source>
</evidence>
<evidence type="ECO:0000313" key="3">
    <source>
        <dbReference type="Proteomes" id="UP001338125"/>
    </source>
</evidence>
<accession>A0ABR0T0V3</accession>
<dbReference type="PANTHER" id="PTHR31377">
    <property type="entry name" value="AGMATINE DEIMINASE-RELATED"/>
    <property type="match status" value="1"/>
</dbReference>
<dbReference type="Gene3D" id="3.75.10.10">
    <property type="entry name" value="L-arginine/glycine Amidinotransferase, Chain A"/>
    <property type="match status" value="1"/>
</dbReference>
<comment type="caution">
    <text evidence="2">The sequence shown here is derived from an EMBL/GenBank/DDBJ whole genome shotgun (WGS) entry which is preliminary data.</text>
</comment>
<reference evidence="2 3" key="1">
    <citation type="submission" date="2024-01" db="EMBL/GenBank/DDBJ databases">
        <title>Complete genome of Cladobotryum mycophilum ATHUM6906.</title>
        <authorList>
            <person name="Christinaki A.C."/>
            <person name="Myridakis A.I."/>
            <person name="Kouvelis V.N."/>
        </authorList>
    </citation>
    <scope>NUCLEOTIDE SEQUENCE [LARGE SCALE GENOMIC DNA]</scope>
    <source>
        <strain evidence="2 3">ATHUM6906</strain>
    </source>
</reference>
<keyword evidence="1" id="KW-0378">Hydrolase</keyword>
<protein>
    <submittedName>
        <fullName evidence="2">Agmatine deiminase</fullName>
    </submittedName>
</protein>